<gene>
    <name evidence="1" type="ORF">SMAR0320_LOCUS22846</name>
</gene>
<protein>
    <submittedName>
        <fullName evidence="1">Uncharacterized protein</fullName>
    </submittedName>
</protein>
<sequence length="176" mass="19975">MMSPIHESCSLDTTTSLDPTSLTRRISFDVVEIREYNRILSDNPATTNGPPVGLGWEYSPEDTVRIDLETYESYQCNARRSKRQLAIPSEVRQEMLLAEGYSFGEIAKTVREIRKIRERRNISFHHMKYDPIAERVETLKRGVKGIIPGKSLIPGMKRKKLESPAPVLVQVTSKGA</sequence>
<name>A0A7S2Q1Z3_9STRA</name>
<evidence type="ECO:0000313" key="1">
    <source>
        <dbReference type="EMBL" id="CAD9630388.1"/>
    </source>
</evidence>
<proteinExistence type="predicted"/>
<organism evidence="1">
    <name type="scientific">Skeletonema marinoi</name>
    <dbReference type="NCBI Taxonomy" id="267567"/>
    <lineage>
        <taxon>Eukaryota</taxon>
        <taxon>Sar</taxon>
        <taxon>Stramenopiles</taxon>
        <taxon>Ochrophyta</taxon>
        <taxon>Bacillariophyta</taxon>
        <taxon>Coscinodiscophyceae</taxon>
        <taxon>Thalassiosirophycidae</taxon>
        <taxon>Thalassiosirales</taxon>
        <taxon>Skeletonemataceae</taxon>
        <taxon>Skeletonema</taxon>
        <taxon>Skeletonema marinoi-dohrnii complex</taxon>
    </lineage>
</organism>
<dbReference type="AlphaFoldDB" id="A0A7S2Q1Z3"/>
<reference evidence="1" key="1">
    <citation type="submission" date="2021-01" db="EMBL/GenBank/DDBJ databases">
        <authorList>
            <person name="Corre E."/>
            <person name="Pelletier E."/>
            <person name="Niang G."/>
            <person name="Scheremetjew M."/>
            <person name="Finn R."/>
            <person name="Kale V."/>
            <person name="Holt S."/>
            <person name="Cochrane G."/>
            <person name="Meng A."/>
            <person name="Brown T."/>
            <person name="Cohen L."/>
        </authorList>
    </citation>
    <scope>NUCLEOTIDE SEQUENCE</scope>
    <source>
        <strain evidence="1">SM1012Den-03</strain>
    </source>
</reference>
<accession>A0A7S2Q1Z3</accession>
<dbReference type="EMBL" id="HBGZ01031990">
    <property type="protein sequence ID" value="CAD9630388.1"/>
    <property type="molecule type" value="Transcribed_RNA"/>
</dbReference>